<evidence type="ECO:0000256" key="6">
    <source>
        <dbReference type="ARBA" id="ARBA00022679"/>
    </source>
</evidence>
<keyword evidence="6 12" id="KW-0808">Transferase</keyword>
<protein>
    <recommendedName>
        <fullName evidence="11 12">Quinolinate synthase</fullName>
        <ecNumber evidence="3 12">2.5.1.72</ecNumber>
    </recommendedName>
</protein>
<dbReference type="InterPro" id="IPR003473">
    <property type="entry name" value="NadA"/>
</dbReference>
<evidence type="ECO:0000256" key="5">
    <source>
        <dbReference type="ARBA" id="ARBA00022642"/>
    </source>
</evidence>
<feature type="binding site" evidence="12">
    <location>
        <position position="38"/>
    </location>
    <ligand>
        <name>iminosuccinate</name>
        <dbReference type="ChEBI" id="CHEBI:77875"/>
    </ligand>
</feature>
<dbReference type="PANTHER" id="PTHR30573">
    <property type="entry name" value="QUINOLINATE SYNTHETASE A"/>
    <property type="match status" value="1"/>
</dbReference>
<dbReference type="EMBL" id="VUMR01000041">
    <property type="protein sequence ID" value="MSS56749.1"/>
    <property type="molecule type" value="Genomic_DNA"/>
</dbReference>
<keyword evidence="14" id="KW-1185">Reference proteome</keyword>
<reference evidence="13 14" key="1">
    <citation type="submission" date="2019-08" db="EMBL/GenBank/DDBJ databases">
        <title>In-depth cultivation of the pig gut microbiome towards novel bacterial diversity and tailored functional studies.</title>
        <authorList>
            <person name="Wylensek D."/>
            <person name="Hitch T.C.A."/>
            <person name="Clavel T."/>
        </authorList>
    </citation>
    <scope>NUCLEOTIDE SEQUENCE [LARGE SCALE GENOMIC DNA]</scope>
    <source>
        <strain evidence="13 14">LKV-472-APC-3</strain>
    </source>
</reference>
<dbReference type="NCBIfam" id="NF006878">
    <property type="entry name" value="PRK09375.1-2"/>
    <property type="match status" value="1"/>
</dbReference>
<proteinExistence type="inferred from homology"/>
<evidence type="ECO:0000256" key="1">
    <source>
        <dbReference type="ARBA" id="ARBA00003791"/>
    </source>
</evidence>
<dbReference type="AlphaFoldDB" id="A0A6N7VI18"/>
<dbReference type="RefSeq" id="WP_154556328.1">
    <property type="nucleotide sequence ID" value="NZ_JAQCYS010000010.1"/>
</dbReference>
<dbReference type="Pfam" id="PF02445">
    <property type="entry name" value="NadA"/>
    <property type="match status" value="1"/>
</dbReference>
<evidence type="ECO:0000313" key="14">
    <source>
        <dbReference type="Proteomes" id="UP000434241"/>
    </source>
</evidence>
<feature type="binding site" evidence="12">
    <location>
        <position position="21"/>
    </location>
    <ligand>
        <name>iminosuccinate</name>
        <dbReference type="ChEBI" id="CHEBI:77875"/>
    </ligand>
</feature>
<keyword evidence="4 12" id="KW-0004">4Fe-4S</keyword>
<dbReference type="Proteomes" id="UP000434241">
    <property type="component" value="Unassembled WGS sequence"/>
</dbReference>
<name>A0A6N7VI18_9FIRM</name>
<feature type="binding site" evidence="12">
    <location>
        <position position="126"/>
    </location>
    <ligand>
        <name>iminosuccinate</name>
        <dbReference type="ChEBI" id="CHEBI:77875"/>
    </ligand>
</feature>
<feature type="binding site" evidence="12">
    <location>
        <begin position="195"/>
        <end position="197"/>
    </location>
    <ligand>
        <name>iminosuccinate</name>
        <dbReference type="ChEBI" id="CHEBI:77875"/>
    </ligand>
</feature>
<dbReference type="GeneID" id="93159152"/>
<keyword evidence="9 12" id="KW-0411">Iron-sulfur</keyword>
<comment type="function">
    <text evidence="1 12">Catalyzes the condensation of iminoaspartate with dihydroxyacetone phosphate to form quinolinate.</text>
</comment>
<dbReference type="InterPro" id="IPR023066">
    <property type="entry name" value="Quinolinate_synth_type2"/>
</dbReference>
<evidence type="ECO:0000256" key="9">
    <source>
        <dbReference type="ARBA" id="ARBA00023014"/>
    </source>
</evidence>
<dbReference type="EC" id="2.5.1.72" evidence="3 12"/>
<dbReference type="FunFam" id="3.40.50.10800:FF:000001">
    <property type="entry name" value="Quinolinate synthase A"/>
    <property type="match status" value="1"/>
</dbReference>
<comment type="subcellular location">
    <subcellularLocation>
        <location evidence="12">Cytoplasm</location>
    </subcellularLocation>
</comment>
<feature type="binding site" evidence="12">
    <location>
        <position position="83"/>
    </location>
    <ligand>
        <name>[4Fe-4S] cluster</name>
        <dbReference type="ChEBI" id="CHEBI:49883"/>
    </ligand>
</feature>
<dbReference type="GO" id="GO:0034628">
    <property type="term" value="P:'de novo' NAD+ biosynthetic process from L-aspartate"/>
    <property type="evidence" value="ECO:0007669"/>
    <property type="project" value="TreeGrafter"/>
</dbReference>
<dbReference type="HAMAP" id="MF_00568">
    <property type="entry name" value="NadA_type2"/>
    <property type="match status" value="1"/>
</dbReference>
<sequence>MSLKEDVLKLKKEKNAIILAHYYVDGAVQDVADFVGDSYALAKKAKNTDADIIVFAGVKFMGESAKMLNPDKKVLMPDLNADCPMAHMASKAVIKRMKEEYEDLAVVCYINSTAELKTMADICVTSSNALKIVRSLPNKNIFFIPDGNLGAYVKKQVPEKNIILNDGYCITHKRVTLKDVEKAREEHPNVPIIVHPECVNEVVEATDFAGSTSELIQYTVENSSKEFVIGTELGVLHEMQLKSPDKTFYPLSDKLICMNMKKVSLEKVYDCLLNETNEVFVDEEVKAMAEKSLDRMLELAK</sequence>
<evidence type="ECO:0000256" key="7">
    <source>
        <dbReference type="ARBA" id="ARBA00022723"/>
    </source>
</evidence>
<evidence type="ECO:0000256" key="2">
    <source>
        <dbReference type="ARBA" id="ARBA00005065"/>
    </source>
</evidence>
<dbReference type="GO" id="GO:0005829">
    <property type="term" value="C:cytosol"/>
    <property type="evidence" value="ECO:0007669"/>
    <property type="project" value="TreeGrafter"/>
</dbReference>
<dbReference type="Gene3D" id="3.40.50.10800">
    <property type="entry name" value="NadA-like"/>
    <property type="match status" value="3"/>
</dbReference>
<evidence type="ECO:0000256" key="8">
    <source>
        <dbReference type="ARBA" id="ARBA00023004"/>
    </source>
</evidence>
<keyword evidence="8 12" id="KW-0408">Iron</keyword>
<comment type="caution">
    <text evidence="13">The sequence shown here is derived from an EMBL/GenBank/DDBJ whole genome shotgun (WGS) entry which is preliminary data.</text>
</comment>
<evidence type="ECO:0000256" key="4">
    <source>
        <dbReference type="ARBA" id="ARBA00022485"/>
    </source>
</evidence>
<dbReference type="NCBIfam" id="TIGR00550">
    <property type="entry name" value="nadA"/>
    <property type="match status" value="1"/>
</dbReference>
<evidence type="ECO:0000256" key="10">
    <source>
        <dbReference type="ARBA" id="ARBA00050125"/>
    </source>
</evidence>
<organism evidence="13 14">
    <name type="scientific">Holdemanella porci</name>
    <dbReference type="NCBI Taxonomy" id="2652276"/>
    <lineage>
        <taxon>Bacteria</taxon>
        <taxon>Bacillati</taxon>
        <taxon>Bacillota</taxon>
        <taxon>Erysipelotrichia</taxon>
        <taxon>Erysipelotrichales</taxon>
        <taxon>Erysipelotrichaceae</taxon>
        <taxon>Holdemanella</taxon>
    </lineage>
</organism>
<comment type="cofactor">
    <cofactor evidence="12">
        <name>[4Fe-4S] cluster</name>
        <dbReference type="ChEBI" id="CHEBI:49883"/>
    </cofactor>
    <text evidence="12">Binds 1 [4Fe-4S] cluster per subunit.</text>
</comment>
<dbReference type="SUPFAM" id="SSF142754">
    <property type="entry name" value="NadA-like"/>
    <property type="match status" value="1"/>
</dbReference>
<feature type="binding site" evidence="12">
    <location>
        <position position="169"/>
    </location>
    <ligand>
        <name>[4Fe-4S] cluster</name>
        <dbReference type="ChEBI" id="CHEBI:49883"/>
    </ligand>
</feature>
<feature type="binding site" evidence="12">
    <location>
        <position position="257"/>
    </location>
    <ligand>
        <name>[4Fe-4S] cluster</name>
        <dbReference type="ChEBI" id="CHEBI:49883"/>
    </ligand>
</feature>
<evidence type="ECO:0000256" key="3">
    <source>
        <dbReference type="ARBA" id="ARBA00012669"/>
    </source>
</evidence>
<dbReference type="GO" id="GO:0046872">
    <property type="term" value="F:metal ion binding"/>
    <property type="evidence" value="ECO:0007669"/>
    <property type="project" value="UniProtKB-KW"/>
</dbReference>
<keyword evidence="5 12" id="KW-0662">Pyridine nucleotide biosynthesis</keyword>
<keyword evidence="7 12" id="KW-0479">Metal-binding</keyword>
<comment type="pathway">
    <text evidence="2 12">Cofactor biosynthesis; NAD(+) biosynthesis; quinolinate from iminoaspartate: step 1/1.</text>
</comment>
<gene>
    <name evidence="12 13" type="primary">nadA</name>
    <name evidence="13" type="ORF">FYJ55_07565</name>
</gene>
<evidence type="ECO:0000313" key="13">
    <source>
        <dbReference type="EMBL" id="MSS56749.1"/>
    </source>
</evidence>
<dbReference type="GO" id="GO:0008987">
    <property type="term" value="F:quinolinate synthetase A activity"/>
    <property type="evidence" value="ECO:0007669"/>
    <property type="project" value="UniProtKB-UniRule"/>
</dbReference>
<accession>A0A6N7VI18</accession>
<feature type="binding site" evidence="12">
    <location>
        <position position="212"/>
    </location>
    <ligand>
        <name>iminosuccinate</name>
        <dbReference type="ChEBI" id="CHEBI:77875"/>
    </ligand>
</feature>
<dbReference type="GO" id="GO:0051539">
    <property type="term" value="F:4 iron, 4 sulfur cluster binding"/>
    <property type="evidence" value="ECO:0007669"/>
    <property type="project" value="UniProtKB-KW"/>
</dbReference>
<keyword evidence="12" id="KW-0963">Cytoplasm</keyword>
<dbReference type="InterPro" id="IPR036094">
    <property type="entry name" value="NadA_sf"/>
</dbReference>
<evidence type="ECO:0000256" key="11">
    <source>
        <dbReference type="ARBA" id="ARBA00073059"/>
    </source>
</evidence>
<feature type="binding site" evidence="12">
    <location>
        <begin position="109"/>
        <end position="111"/>
    </location>
    <ligand>
        <name>iminosuccinate</name>
        <dbReference type="ChEBI" id="CHEBI:77875"/>
    </ligand>
</feature>
<evidence type="ECO:0000256" key="12">
    <source>
        <dbReference type="HAMAP-Rule" id="MF_00568"/>
    </source>
</evidence>
<comment type="catalytic activity">
    <reaction evidence="10">
        <text>iminosuccinate + dihydroxyacetone phosphate = quinolinate + phosphate + 2 H2O + H(+)</text>
        <dbReference type="Rhea" id="RHEA:25888"/>
        <dbReference type="ChEBI" id="CHEBI:15377"/>
        <dbReference type="ChEBI" id="CHEBI:15378"/>
        <dbReference type="ChEBI" id="CHEBI:29959"/>
        <dbReference type="ChEBI" id="CHEBI:43474"/>
        <dbReference type="ChEBI" id="CHEBI:57642"/>
        <dbReference type="ChEBI" id="CHEBI:77875"/>
        <dbReference type="EC" id="2.5.1.72"/>
    </reaction>
    <physiologicalReaction direction="left-to-right" evidence="10">
        <dbReference type="Rhea" id="RHEA:25889"/>
    </physiologicalReaction>
</comment>
<dbReference type="UniPathway" id="UPA00253">
    <property type="reaction ID" value="UER00327"/>
</dbReference>
<comment type="similarity">
    <text evidence="12">Belongs to the quinolinate synthase family. Type 2 subfamily.</text>
</comment>
<dbReference type="PANTHER" id="PTHR30573:SF0">
    <property type="entry name" value="QUINOLINATE SYNTHASE, CHLOROPLASTIC"/>
    <property type="match status" value="1"/>
</dbReference>